<dbReference type="InterPro" id="IPR038674">
    <property type="entry name" value="CzcE_sf"/>
</dbReference>
<organism evidence="2 3">
    <name type="scientific">Massilia forsythiae</name>
    <dbReference type="NCBI Taxonomy" id="2728020"/>
    <lineage>
        <taxon>Bacteria</taxon>
        <taxon>Pseudomonadati</taxon>
        <taxon>Pseudomonadota</taxon>
        <taxon>Betaproteobacteria</taxon>
        <taxon>Burkholderiales</taxon>
        <taxon>Oxalobacteraceae</taxon>
        <taxon>Telluria group</taxon>
        <taxon>Massilia</taxon>
    </lineage>
</organism>
<reference evidence="2 3" key="1">
    <citation type="submission" date="2020-04" db="EMBL/GenBank/DDBJ databases">
        <title>Genome sequencing of novel species.</title>
        <authorList>
            <person name="Heo J."/>
            <person name="Kim S.-J."/>
            <person name="Kim J.-S."/>
            <person name="Hong S.-B."/>
            <person name="Kwon S.-W."/>
        </authorList>
    </citation>
    <scope>NUCLEOTIDE SEQUENCE [LARGE SCALE GENOMIC DNA]</scope>
    <source>
        <strain evidence="2 3">GN2-R2</strain>
    </source>
</reference>
<evidence type="ECO:0000256" key="1">
    <source>
        <dbReference type="SAM" id="SignalP"/>
    </source>
</evidence>
<dbReference type="InterPro" id="IPR031560">
    <property type="entry name" value="CzcE"/>
</dbReference>
<gene>
    <name evidence="2" type="ORF">HH212_19205</name>
</gene>
<protein>
    <submittedName>
        <fullName evidence="2">CzcE family metal-binding protein</fullName>
    </submittedName>
</protein>
<evidence type="ECO:0000313" key="3">
    <source>
        <dbReference type="Proteomes" id="UP000502415"/>
    </source>
</evidence>
<dbReference type="RefSeq" id="WP_170203971.1">
    <property type="nucleotide sequence ID" value="NZ_CP051685.1"/>
</dbReference>
<name>A0A7Z2ZTZ3_9BURK</name>
<keyword evidence="3" id="KW-1185">Reference proteome</keyword>
<sequence length="118" mass="12798">MKRSTRTLILPLIVGALFATGAASASNVAPAKHKHADYGTHVKHAKHAHRTVVVHERTRHVNVTNGETVQFNVNGQQFAFAFDNWPNKDVVDLSVIAPEGVTTPNVRVYIAPNPATQG</sequence>
<feature type="chain" id="PRO_5031402536" evidence="1">
    <location>
        <begin position="26"/>
        <end position="118"/>
    </location>
</feature>
<keyword evidence="1" id="KW-0732">Signal</keyword>
<dbReference type="AlphaFoldDB" id="A0A7Z2ZTZ3"/>
<proteinExistence type="predicted"/>
<dbReference type="EMBL" id="CP051685">
    <property type="protein sequence ID" value="QJE01884.1"/>
    <property type="molecule type" value="Genomic_DNA"/>
</dbReference>
<evidence type="ECO:0000313" key="2">
    <source>
        <dbReference type="EMBL" id="QJE01884.1"/>
    </source>
</evidence>
<accession>A0A7Z2ZTZ3</accession>
<dbReference type="Pfam" id="PF16986">
    <property type="entry name" value="CzcE"/>
    <property type="match status" value="1"/>
</dbReference>
<dbReference type="Proteomes" id="UP000502415">
    <property type="component" value="Chromosome"/>
</dbReference>
<dbReference type="Gene3D" id="2.60.40.2280">
    <property type="entry name" value="Heavy-metal resistance protein CzcE"/>
    <property type="match status" value="1"/>
</dbReference>
<feature type="signal peptide" evidence="1">
    <location>
        <begin position="1"/>
        <end position="25"/>
    </location>
</feature>
<dbReference type="KEGG" id="mfy:HH212_19205"/>